<keyword evidence="12" id="KW-0472">Membrane</keyword>
<evidence type="ECO:0000256" key="16">
    <source>
        <dbReference type="SAM" id="MobiDB-lite"/>
    </source>
</evidence>
<keyword evidence="11" id="KW-0653">Protein transport</keyword>
<evidence type="ECO:0000256" key="15">
    <source>
        <dbReference type="PROSITE-ProRule" id="PRU00221"/>
    </source>
</evidence>
<dbReference type="Pfam" id="PF07304">
    <property type="entry name" value="SRA1"/>
    <property type="match status" value="1"/>
</dbReference>
<dbReference type="InterPro" id="IPR036322">
    <property type="entry name" value="WD40_repeat_dom_sf"/>
</dbReference>
<dbReference type="FunFam" id="2.130.10.10:FF:000193">
    <property type="entry name" value="Protein transport protein SEC31, putative"/>
    <property type="match status" value="1"/>
</dbReference>
<evidence type="ECO:0000259" key="17">
    <source>
        <dbReference type="Pfam" id="PF07304"/>
    </source>
</evidence>
<evidence type="ECO:0000313" key="18">
    <source>
        <dbReference type="EMBL" id="KAF1811239.1"/>
    </source>
</evidence>
<feature type="repeat" description="WD" evidence="15">
    <location>
        <begin position="163"/>
        <end position="205"/>
    </location>
</feature>
<dbReference type="AlphaFoldDB" id="A0A6G1G097"/>
<keyword evidence="9" id="KW-0256">Endoplasmic reticulum</keyword>
<evidence type="ECO:0000256" key="3">
    <source>
        <dbReference type="ARBA" id="ARBA00009358"/>
    </source>
</evidence>
<dbReference type="GO" id="GO:0005789">
    <property type="term" value="C:endoplasmic reticulum membrane"/>
    <property type="evidence" value="ECO:0007669"/>
    <property type="project" value="UniProtKB-SubCell"/>
</dbReference>
<dbReference type="Gene3D" id="1.25.40.1030">
    <property type="match status" value="1"/>
</dbReference>
<dbReference type="SMART" id="SM00320">
    <property type="entry name" value="WD40"/>
    <property type="match status" value="5"/>
</dbReference>
<dbReference type="Proteomes" id="UP000504638">
    <property type="component" value="Unplaced"/>
</dbReference>
<dbReference type="Gene3D" id="2.130.10.10">
    <property type="entry name" value="YVTN repeat-like/Quinoprotein amine dehydrogenase"/>
    <property type="match status" value="1"/>
</dbReference>
<dbReference type="GO" id="GO:0015031">
    <property type="term" value="P:protein transport"/>
    <property type="evidence" value="ECO:0007669"/>
    <property type="project" value="UniProtKB-KW"/>
</dbReference>
<dbReference type="Pfam" id="PF00400">
    <property type="entry name" value="WD40"/>
    <property type="match status" value="1"/>
</dbReference>
<dbReference type="InterPro" id="IPR015943">
    <property type="entry name" value="WD40/YVTN_repeat-like_dom_sf"/>
</dbReference>
<dbReference type="PANTHER" id="PTHR13923">
    <property type="entry name" value="SEC31-RELATED PROTEIN"/>
    <property type="match status" value="1"/>
</dbReference>
<gene>
    <name evidence="18 20" type="ORF">P152DRAFT_66472</name>
</gene>
<evidence type="ECO:0000256" key="8">
    <source>
        <dbReference type="ARBA" id="ARBA00022737"/>
    </source>
</evidence>
<evidence type="ECO:0000256" key="11">
    <source>
        <dbReference type="ARBA" id="ARBA00022927"/>
    </source>
</evidence>
<dbReference type="GO" id="GO:0007029">
    <property type="term" value="P:endoplasmic reticulum organization"/>
    <property type="evidence" value="ECO:0007669"/>
    <property type="project" value="TreeGrafter"/>
</dbReference>
<dbReference type="InterPro" id="IPR001680">
    <property type="entry name" value="WD40_rpt"/>
</dbReference>
<dbReference type="GeneID" id="54423722"/>
<evidence type="ECO:0000256" key="7">
    <source>
        <dbReference type="ARBA" id="ARBA00022574"/>
    </source>
</evidence>
<reference evidence="20" key="3">
    <citation type="submission" date="2025-04" db="UniProtKB">
        <authorList>
            <consortium name="RefSeq"/>
        </authorList>
    </citation>
    <scope>IDENTIFICATION</scope>
    <source>
        <strain evidence="20">CBS 781.70</strain>
    </source>
</reference>
<comment type="subcellular location">
    <subcellularLocation>
        <location evidence="1">Cytoplasmic vesicle</location>
        <location evidence="1">COPII-coated vesicle membrane</location>
        <topology evidence="1">Peripheral membrane protein</topology>
        <orientation evidence="1">Cytoplasmic side</orientation>
    </subcellularLocation>
    <subcellularLocation>
        <location evidence="2">Endoplasmic reticulum membrane</location>
        <topology evidence="2">Peripheral membrane protein</topology>
        <orientation evidence="2">Cytoplasmic side</orientation>
    </subcellularLocation>
</comment>
<dbReference type="OrthoDB" id="542917at2759"/>
<dbReference type="SUPFAM" id="SSF50978">
    <property type="entry name" value="WD40 repeat-like"/>
    <property type="match status" value="1"/>
</dbReference>
<dbReference type="InterPro" id="IPR009917">
    <property type="entry name" value="SRA1/Sec31"/>
</dbReference>
<dbReference type="Gene3D" id="1.20.940.10">
    <property type="entry name" value="Functional domain of the splicing factor Prp18"/>
    <property type="match status" value="1"/>
</dbReference>
<feature type="compositionally biased region" description="Low complexity" evidence="16">
    <location>
        <begin position="944"/>
        <end position="954"/>
    </location>
</feature>
<evidence type="ECO:0000256" key="5">
    <source>
        <dbReference type="ARBA" id="ARBA00021236"/>
    </source>
</evidence>
<feature type="compositionally biased region" description="Pro residues" evidence="16">
    <location>
        <begin position="994"/>
        <end position="1007"/>
    </location>
</feature>
<evidence type="ECO:0000256" key="6">
    <source>
        <dbReference type="ARBA" id="ARBA00022448"/>
    </source>
</evidence>
<comment type="function">
    <text evidence="14">Component of the coat protein complex II (COPII) which promotes the formation of transport vesicles from the endoplasmic reticulum (ER). The coat has two main functions, the physical deformation of the endoplasmic reticulum membrane into vesicles and the selection of cargo molecules.</text>
</comment>
<reference evidence="20" key="2">
    <citation type="submission" date="2020-04" db="EMBL/GenBank/DDBJ databases">
        <authorList>
            <consortium name="NCBI Genome Project"/>
        </authorList>
    </citation>
    <scope>NUCLEOTIDE SEQUENCE</scope>
    <source>
        <strain evidence="20">CBS 781.70</strain>
    </source>
</reference>
<evidence type="ECO:0000256" key="12">
    <source>
        <dbReference type="ARBA" id="ARBA00023136"/>
    </source>
</evidence>
<evidence type="ECO:0000256" key="2">
    <source>
        <dbReference type="ARBA" id="ARBA00004397"/>
    </source>
</evidence>
<organism evidence="18">
    <name type="scientific">Eremomyces bilateralis CBS 781.70</name>
    <dbReference type="NCBI Taxonomy" id="1392243"/>
    <lineage>
        <taxon>Eukaryota</taxon>
        <taxon>Fungi</taxon>
        <taxon>Dikarya</taxon>
        <taxon>Ascomycota</taxon>
        <taxon>Pezizomycotina</taxon>
        <taxon>Dothideomycetes</taxon>
        <taxon>Dothideomycetes incertae sedis</taxon>
        <taxon>Eremomycetales</taxon>
        <taxon>Eremomycetaceae</taxon>
        <taxon>Eremomyces</taxon>
    </lineage>
</organism>
<feature type="compositionally biased region" description="Low complexity" evidence="16">
    <location>
        <begin position="862"/>
        <end position="873"/>
    </location>
</feature>
<evidence type="ECO:0000256" key="9">
    <source>
        <dbReference type="ARBA" id="ARBA00022824"/>
    </source>
</evidence>
<evidence type="ECO:0000256" key="10">
    <source>
        <dbReference type="ARBA" id="ARBA00022892"/>
    </source>
</evidence>
<proteinExistence type="inferred from homology"/>
<keyword evidence="7 15" id="KW-0853">WD repeat</keyword>
<dbReference type="GO" id="GO:0030127">
    <property type="term" value="C:COPII vesicle coat"/>
    <property type="evidence" value="ECO:0007669"/>
    <property type="project" value="TreeGrafter"/>
</dbReference>
<feature type="compositionally biased region" description="Pro residues" evidence="16">
    <location>
        <begin position="1084"/>
        <end position="1117"/>
    </location>
</feature>
<dbReference type="InterPro" id="IPR040251">
    <property type="entry name" value="SEC31-like"/>
</dbReference>
<keyword evidence="6" id="KW-0813">Transport</keyword>
<evidence type="ECO:0000256" key="4">
    <source>
        <dbReference type="ARBA" id="ARBA00013507"/>
    </source>
</evidence>
<feature type="compositionally biased region" description="Basic and acidic residues" evidence="16">
    <location>
        <begin position="1130"/>
        <end position="1142"/>
    </location>
</feature>
<evidence type="ECO:0000313" key="19">
    <source>
        <dbReference type="Proteomes" id="UP000504638"/>
    </source>
</evidence>
<keyword evidence="10" id="KW-0931">ER-Golgi transport</keyword>
<evidence type="ECO:0000256" key="1">
    <source>
        <dbReference type="ARBA" id="ARBA00004299"/>
    </source>
</evidence>
<dbReference type="PROSITE" id="PS50082">
    <property type="entry name" value="WD_REPEATS_2"/>
    <property type="match status" value="1"/>
</dbReference>
<comment type="similarity">
    <text evidence="3">Belongs to the WD repeat SEC31 family.</text>
</comment>
<feature type="region of interest" description="Disordered" evidence="16">
    <location>
        <begin position="778"/>
        <end position="1146"/>
    </location>
</feature>
<evidence type="ECO:0000256" key="14">
    <source>
        <dbReference type="ARBA" id="ARBA00025471"/>
    </source>
</evidence>
<dbReference type="EMBL" id="ML975162">
    <property type="protein sequence ID" value="KAF1811239.1"/>
    <property type="molecule type" value="Genomic_DNA"/>
</dbReference>
<sequence>MVRLREIPRTATFAWSPGPANPQIATGTRAGAVDADFSNETVLELWDLALDDADQKGELSPVGKINTDSRFHDIAWGQPSEAHPRGLIAGALENGSLDLWDAEKLQNGSSNAFVSRASKHSGPIKTLQFNPFRPELLATAGAKGEVFLTDVNNAANSTKLSTATGRADDFDALDWNKNVPHILATGSSGGYVTIWDVKAKKENMTLMIPGRKPVSAVAWDPTNPTKLLTAIPSDQEPVILVWDLRNSNAGPERQLRAHDQGVLSVSWCLQDPDLLLSCGKDHRTICWNPHTGDVLGEFPVVTNWTFETKFHPHNPNILATAAFDGKIAVQTIQNTNFDKEKAAQEANLNVDAADFFASAQSQLQGVPFSLPKAPKWLERPVGASFGFGGKLVRFAPSKGETRKSTISISTFAVSSDVGAAGQAFEEAFQKGNLVEICESRISAAKSEEEKADWAVIETLVSSNSRQKLRDYLGFSTAKESGVDAEDVPQTNGQKAAEGESSFFDGAGSGDDFLSSLALSKGVKTNNPFQLYTGSESDADRQITKALMLGSFEEAVDICLKEDRMSDAFMIAVCGGQKCIDKTQSAYFKQKSKGPSYLRLLASIVGKNLWDVVHNANLENWKEVMATLCTFADETEFPDLCEALGDRLEESIPNAKDEESLRKDATFCFMAGSKLEKAVTNWAQELQEREKAALKSAETDDSFSIHAYSLQSFIEKVTVFRQVTNYQDPETSATSGWKLAPLYAKYNEYADIAASHGNLKIAEKYLDLLPTSYPEAELARSRVKQATRKAPAQQTQSGASRSRVAPTYPTAQAPLNTGGYPQPYQPTGSAAAAPPMLSQPSNHSYTPMGYQPPGQAIPPPQPFGYQPPGQQQPSAVPPPPSNFNSASTAPPPPRSSSATNWNDTPDFGGKPTPRRGTPMNGPPSNTYTPPAYGQAVTSPPPPMGSPFSPQQRATPPLAPPPRGPSRLSSPPTAAPTESLASDRPASSAGRQYAPPTQPMQTIPPPMAPPVARGPSPYQPPPSSSGSATHGGRYAPAPSPQPAAGVGHPPPPGTGPPPRGPTPVAPPPNPYATIGGAGAGAGPIASQPPPVTMGAPTPPAQPLAPPPRGPPPGGPPRAGPPSTYKATPTPPVERKSYPAGDRSHIPPRSMPIFEILSADMRRVKSKAPAQYEREVNDTVKRLDILFDHLNNEDLLKPDTVGEMLEVAEAVKNRNYDGAQSIVTNIMSRKAEEGGKWLVGVKRLVVMSRNTRD</sequence>
<evidence type="ECO:0000256" key="13">
    <source>
        <dbReference type="ARBA" id="ARBA00023329"/>
    </source>
</evidence>
<accession>A0A6G1G097</accession>
<dbReference type="PANTHER" id="PTHR13923:SF11">
    <property type="entry name" value="SECRETORY 31, ISOFORM D"/>
    <property type="match status" value="1"/>
</dbReference>
<reference evidence="18 20" key="1">
    <citation type="submission" date="2020-01" db="EMBL/GenBank/DDBJ databases">
        <authorList>
            <consortium name="DOE Joint Genome Institute"/>
            <person name="Haridas S."/>
            <person name="Albert R."/>
            <person name="Binder M."/>
            <person name="Bloem J."/>
            <person name="Labutti K."/>
            <person name="Salamov A."/>
            <person name="Andreopoulos B."/>
            <person name="Baker S.E."/>
            <person name="Barry K."/>
            <person name="Bills G."/>
            <person name="Bluhm B.H."/>
            <person name="Cannon C."/>
            <person name="Castanera R."/>
            <person name="Culley D.E."/>
            <person name="Daum C."/>
            <person name="Ezra D."/>
            <person name="Gonzalez J.B."/>
            <person name="Henrissat B."/>
            <person name="Kuo A."/>
            <person name="Liang C."/>
            <person name="Lipzen A."/>
            <person name="Lutzoni F."/>
            <person name="Magnuson J."/>
            <person name="Mondo S."/>
            <person name="Nolan M."/>
            <person name="Ohm R."/>
            <person name="Pangilinan J."/>
            <person name="Park H.-J."/>
            <person name="Ramirez L."/>
            <person name="Alfaro M."/>
            <person name="Sun H."/>
            <person name="Tritt A."/>
            <person name="Yoshinaga Y."/>
            <person name="Zwiers L.-H."/>
            <person name="Turgeon B.G."/>
            <person name="Goodwin S.B."/>
            <person name="Spatafora J.W."/>
            <person name="Crous P.W."/>
            <person name="Grigoriev I.V."/>
        </authorList>
    </citation>
    <scope>NUCLEOTIDE SEQUENCE</scope>
    <source>
        <strain evidence="18 20">CBS 781.70</strain>
    </source>
</reference>
<dbReference type="GO" id="GO:0090110">
    <property type="term" value="P:COPII-coated vesicle cargo loading"/>
    <property type="evidence" value="ECO:0007669"/>
    <property type="project" value="TreeGrafter"/>
</dbReference>
<protein>
    <recommendedName>
        <fullName evidence="5">Protein transport protein SEC31</fullName>
    </recommendedName>
    <alternativeName>
        <fullName evidence="4">Protein transport protein sec31</fullName>
    </alternativeName>
</protein>
<keyword evidence="13" id="KW-0968">Cytoplasmic vesicle</keyword>
<feature type="compositionally biased region" description="Pro residues" evidence="16">
    <location>
        <begin position="1046"/>
        <end position="1068"/>
    </location>
</feature>
<name>A0A6G1G097_9PEZI</name>
<dbReference type="RefSeq" id="XP_033532870.1">
    <property type="nucleotide sequence ID" value="XM_033683152.1"/>
</dbReference>
<feature type="domain" description="SRA1/Sec31" evidence="17">
    <location>
        <begin position="1116"/>
        <end position="1247"/>
    </location>
</feature>
<dbReference type="GO" id="GO:0005198">
    <property type="term" value="F:structural molecule activity"/>
    <property type="evidence" value="ECO:0007669"/>
    <property type="project" value="TreeGrafter"/>
</dbReference>
<keyword evidence="19" id="KW-1185">Reference proteome</keyword>
<dbReference type="GO" id="GO:0070971">
    <property type="term" value="C:endoplasmic reticulum exit site"/>
    <property type="evidence" value="ECO:0007669"/>
    <property type="project" value="TreeGrafter"/>
</dbReference>
<evidence type="ECO:0000313" key="20">
    <source>
        <dbReference type="RefSeq" id="XP_033532870.1"/>
    </source>
</evidence>
<keyword evidence="8" id="KW-0677">Repeat</keyword>